<dbReference type="RefSeq" id="WP_126573003.1">
    <property type="nucleotide sequence ID" value="NZ_RXZH01000001.1"/>
</dbReference>
<proteinExistence type="predicted"/>
<evidence type="ECO:0000313" key="1">
    <source>
        <dbReference type="EMBL" id="RTZ18258.1"/>
    </source>
</evidence>
<evidence type="ECO:0000313" key="2">
    <source>
        <dbReference type="Proteomes" id="UP000268973"/>
    </source>
</evidence>
<comment type="caution">
    <text evidence="1">The sequence shown here is derived from an EMBL/GenBank/DDBJ whole genome shotgun (WGS) entry which is preliminary data.</text>
</comment>
<gene>
    <name evidence="1" type="ORF">EJ063_05580</name>
</gene>
<protein>
    <submittedName>
        <fullName evidence="1">Uncharacterized protein</fullName>
    </submittedName>
</protein>
<sequence>MSMRNRIKKSVATANRQLAERELQLLLDTRFDLEALSPAIKGHAQYQALMDVIQAASERNLSVAEFESNVRQLGEEAWDLTQDIINAVR</sequence>
<dbReference type="Proteomes" id="UP000268973">
    <property type="component" value="Unassembled WGS sequence"/>
</dbReference>
<keyword evidence="2" id="KW-1185">Reference proteome</keyword>
<reference evidence="1 2" key="1">
    <citation type="submission" date="2018-12" db="EMBL/GenBank/DDBJ databases">
        <title>Vibrio sp. isolated from China Sea.</title>
        <authorList>
            <person name="Li Y."/>
        </authorList>
    </citation>
    <scope>NUCLEOTIDE SEQUENCE [LARGE SCALE GENOMIC DNA]</scope>
    <source>
        <strain evidence="1 2">BEI207</strain>
    </source>
</reference>
<dbReference type="EMBL" id="RXZH01000001">
    <property type="protein sequence ID" value="RTZ18258.1"/>
    <property type="molecule type" value="Genomic_DNA"/>
</dbReference>
<accession>A0A3S0PRG2</accession>
<name>A0A3S0PRG2_9VIBR</name>
<dbReference type="OrthoDB" id="5905337at2"/>
<dbReference type="AlphaFoldDB" id="A0A3S0PRG2"/>
<organism evidence="1 2">
    <name type="scientific">Vibrio aquaticus</name>
    <dbReference type="NCBI Taxonomy" id="2496559"/>
    <lineage>
        <taxon>Bacteria</taxon>
        <taxon>Pseudomonadati</taxon>
        <taxon>Pseudomonadota</taxon>
        <taxon>Gammaproteobacteria</taxon>
        <taxon>Vibrionales</taxon>
        <taxon>Vibrionaceae</taxon>
        <taxon>Vibrio</taxon>
    </lineage>
</organism>